<accession>A0ABQ5GMG2</accession>
<sequence>MHTTRGDGVACIKRRRRNPSGDGVRNLATASGRGRLKRGSRIIYVATASGLQSDAVHCLGDCKTSCEVFATSTLDRLVNSYLLDKDLFDSCGQTVSLKRNRQDDQDEDPLVRPNQGKEMKKRRTGKEAESSKKSLTPKESTKGKPSSKSSKTGKSASADQSIKEPEHEVQMDFKEPTFYNVTNDAGQPTHTIADETQPEADPKIPKKDWLNDSPKLEVLDPEMNTINAIDDTPKQP</sequence>
<feature type="compositionally biased region" description="Basic and acidic residues" evidence="1">
    <location>
        <begin position="200"/>
        <end position="218"/>
    </location>
</feature>
<evidence type="ECO:0000313" key="2">
    <source>
        <dbReference type="EMBL" id="GJT76410.1"/>
    </source>
</evidence>
<feature type="compositionally biased region" description="Basic and acidic residues" evidence="1">
    <location>
        <begin position="161"/>
        <end position="175"/>
    </location>
</feature>
<feature type="compositionally biased region" description="Polar residues" evidence="1">
    <location>
        <begin position="179"/>
        <end position="190"/>
    </location>
</feature>
<feature type="region of interest" description="Disordered" evidence="1">
    <location>
        <begin position="97"/>
        <end position="236"/>
    </location>
</feature>
<feature type="compositionally biased region" description="Low complexity" evidence="1">
    <location>
        <begin position="143"/>
        <end position="158"/>
    </location>
</feature>
<evidence type="ECO:0000313" key="3">
    <source>
        <dbReference type="Proteomes" id="UP001151760"/>
    </source>
</evidence>
<name>A0ABQ5GMG2_9ASTR</name>
<comment type="caution">
    <text evidence="2">The sequence shown here is derived from an EMBL/GenBank/DDBJ whole genome shotgun (WGS) entry which is preliminary data.</text>
</comment>
<dbReference type="Proteomes" id="UP001151760">
    <property type="component" value="Unassembled WGS sequence"/>
</dbReference>
<protein>
    <submittedName>
        <fullName evidence="2">Uncharacterized protein</fullName>
    </submittedName>
</protein>
<keyword evidence="3" id="KW-1185">Reference proteome</keyword>
<dbReference type="EMBL" id="BQNB010018622">
    <property type="protein sequence ID" value="GJT76410.1"/>
    <property type="molecule type" value="Genomic_DNA"/>
</dbReference>
<organism evidence="2 3">
    <name type="scientific">Tanacetum coccineum</name>
    <dbReference type="NCBI Taxonomy" id="301880"/>
    <lineage>
        <taxon>Eukaryota</taxon>
        <taxon>Viridiplantae</taxon>
        <taxon>Streptophyta</taxon>
        <taxon>Embryophyta</taxon>
        <taxon>Tracheophyta</taxon>
        <taxon>Spermatophyta</taxon>
        <taxon>Magnoliopsida</taxon>
        <taxon>eudicotyledons</taxon>
        <taxon>Gunneridae</taxon>
        <taxon>Pentapetalae</taxon>
        <taxon>asterids</taxon>
        <taxon>campanulids</taxon>
        <taxon>Asterales</taxon>
        <taxon>Asteraceae</taxon>
        <taxon>Asteroideae</taxon>
        <taxon>Anthemideae</taxon>
        <taxon>Anthemidinae</taxon>
        <taxon>Tanacetum</taxon>
    </lineage>
</organism>
<proteinExistence type="predicted"/>
<evidence type="ECO:0000256" key="1">
    <source>
        <dbReference type="SAM" id="MobiDB-lite"/>
    </source>
</evidence>
<gene>
    <name evidence="2" type="ORF">Tco_1043135</name>
</gene>
<reference evidence="2" key="1">
    <citation type="journal article" date="2022" name="Int. J. Mol. Sci.">
        <title>Draft Genome of Tanacetum Coccineum: Genomic Comparison of Closely Related Tanacetum-Family Plants.</title>
        <authorList>
            <person name="Yamashiro T."/>
            <person name="Shiraishi A."/>
            <person name="Nakayama K."/>
            <person name="Satake H."/>
        </authorList>
    </citation>
    <scope>NUCLEOTIDE SEQUENCE</scope>
</reference>
<reference evidence="2" key="2">
    <citation type="submission" date="2022-01" db="EMBL/GenBank/DDBJ databases">
        <authorList>
            <person name="Yamashiro T."/>
            <person name="Shiraishi A."/>
            <person name="Satake H."/>
            <person name="Nakayama K."/>
        </authorList>
    </citation>
    <scope>NUCLEOTIDE SEQUENCE</scope>
</reference>